<evidence type="ECO:0000256" key="1">
    <source>
        <dbReference type="ARBA" id="ARBA00022723"/>
    </source>
</evidence>
<dbReference type="Gene3D" id="3.30.40.10">
    <property type="entry name" value="Zinc/RING finger domain, C3HC4 (zinc finger)"/>
    <property type="match status" value="1"/>
</dbReference>
<dbReference type="SUPFAM" id="SSF57903">
    <property type="entry name" value="FYVE/PHD zinc finger"/>
    <property type="match status" value="1"/>
</dbReference>
<evidence type="ECO:0000313" key="8">
    <source>
        <dbReference type="Proteomes" id="UP000717328"/>
    </source>
</evidence>
<dbReference type="InterPro" id="IPR011011">
    <property type="entry name" value="Znf_FYVE_PHD"/>
</dbReference>
<dbReference type="GO" id="GO:0008270">
    <property type="term" value="F:zinc ion binding"/>
    <property type="evidence" value="ECO:0007669"/>
    <property type="project" value="UniProtKB-KW"/>
</dbReference>
<feature type="region of interest" description="Disordered" evidence="5">
    <location>
        <begin position="1"/>
        <end position="62"/>
    </location>
</feature>
<feature type="compositionally biased region" description="Low complexity" evidence="5">
    <location>
        <begin position="200"/>
        <end position="210"/>
    </location>
</feature>
<dbReference type="PROSITE" id="PS50178">
    <property type="entry name" value="ZF_FYVE"/>
    <property type="match status" value="1"/>
</dbReference>
<dbReference type="OrthoDB" id="660555at2759"/>
<dbReference type="AlphaFoldDB" id="A0A9P7K5W6"/>
<feature type="region of interest" description="Disordered" evidence="5">
    <location>
        <begin position="171"/>
        <end position="233"/>
    </location>
</feature>
<keyword evidence="8" id="KW-1185">Reference proteome</keyword>
<keyword evidence="1" id="KW-0479">Metal-binding</keyword>
<dbReference type="SMART" id="SM00064">
    <property type="entry name" value="FYVE"/>
    <property type="match status" value="1"/>
</dbReference>
<organism evidence="7 8">
    <name type="scientific">Sphagnurus paluster</name>
    <dbReference type="NCBI Taxonomy" id="117069"/>
    <lineage>
        <taxon>Eukaryota</taxon>
        <taxon>Fungi</taxon>
        <taxon>Dikarya</taxon>
        <taxon>Basidiomycota</taxon>
        <taxon>Agaricomycotina</taxon>
        <taxon>Agaricomycetes</taxon>
        <taxon>Agaricomycetidae</taxon>
        <taxon>Agaricales</taxon>
        <taxon>Tricholomatineae</taxon>
        <taxon>Lyophyllaceae</taxon>
        <taxon>Sphagnurus</taxon>
    </lineage>
</organism>
<dbReference type="InterPro" id="IPR017455">
    <property type="entry name" value="Znf_FYVE-rel"/>
</dbReference>
<gene>
    <name evidence="7" type="ORF">H0H81_001390</name>
</gene>
<feature type="compositionally biased region" description="Low complexity" evidence="5">
    <location>
        <begin position="171"/>
        <end position="183"/>
    </location>
</feature>
<proteinExistence type="predicted"/>
<reference evidence="7" key="2">
    <citation type="submission" date="2021-10" db="EMBL/GenBank/DDBJ databases">
        <title>Phylogenomics reveals ancestral predisposition of the termite-cultivated fungus Termitomyces towards a domesticated lifestyle.</title>
        <authorList>
            <person name="Auxier B."/>
            <person name="Grum-Grzhimaylo A."/>
            <person name="Cardenas M.E."/>
            <person name="Lodge J.D."/>
            <person name="Laessoe T."/>
            <person name="Pedersen O."/>
            <person name="Smith M.E."/>
            <person name="Kuyper T.W."/>
            <person name="Franco-Molano E.A."/>
            <person name="Baroni T.J."/>
            <person name="Aanen D.K."/>
        </authorList>
    </citation>
    <scope>NUCLEOTIDE SEQUENCE</scope>
    <source>
        <strain evidence="7">D49</strain>
    </source>
</reference>
<protein>
    <recommendedName>
        <fullName evidence="6">FYVE-type domain-containing protein</fullName>
    </recommendedName>
</protein>
<feature type="domain" description="FYVE-type" evidence="6">
    <location>
        <begin position="81"/>
        <end position="141"/>
    </location>
</feature>
<dbReference type="InterPro" id="IPR000306">
    <property type="entry name" value="Znf_FYVE"/>
</dbReference>
<evidence type="ECO:0000256" key="2">
    <source>
        <dbReference type="ARBA" id="ARBA00022771"/>
    </source>
</evidence>
<sequence>MSALTASRPSPPAIPHPQPIPDIDTDTDPVPTTPPSPASCYSSLPSLTHSSPSSSSSSIHSVQERSNEHLAVLLPKHLWKHCRKCGGVFCASCTSRTTPLLDSSNLDFINPPRNTPLATFASPTSPLQDSRVCDDCYDQVRGHPATPRTPDLVRPSLARLLSSPISMLNSPLSTSGPSSLASSIDAPSHDPHPLAKSDSRSLLATAAPLARRSRTRSLRTTPSISSLSAAPAPRRASIRPAHITLPPDLERSYGELDAYPLRRSSILCKATGGGRWEPKQEPALIGTRPPVPGAKAPYELDMERQARAERARTESRLVRDGDFQYRIPCAQDPLVLLDTPFAAVSTF</sequence>
<accession>A0A9P7K5W6</accession>
<evidence type="ECO:0000259" key="6">
    <source>
        <dbReference type="PROSITE" id="PS50178"/>
    </source>
</evidence>
<feature type="region of interest" description="Disordered" evidence="5">
    <location>
        <begin position="272"/>
        <end position="295"/>
    </location>
</feature>
<keyword evidence="3" id="KW-0862">Zinc</keyword>
<dbReference type="InterPro" id="IPR013083">
    <property type="entry name" value="Znf_RING/FYVE/PHD"/>
</dbReference>
<name>A0A9P7K5W6_9AGAR</name>
<feature type="compositionally biased region" description="Basic and acidic residues" evidence="5">
    <location>
        <begin position="187"/>
        <end position="199"/>
    </location>
</feature>
<evidence type="ECO:0000256" key="5">
    <source>
        <dbReference type="SAM" id="MobiDB-lite"/>
    </source>
</evidence>
<dbReference type="EMBL" id="JABCKI010005776">
    <property type="protein sequence ID" value="KAG5638188.1"/>
    <property type="molecule type" value="Genomic_DNA"/>
</dbReference>
<feature type="compositionally biased region" description="Pro residues" evidence="5">
    <location>
        <begin position="9"/>
        <end position="20"/>
    </location>
</feature>
<feature type="compositionally biased region" description="Low complexity" evidence="5">
    <location>
        <begin position="38"/>
        <end position="61"/>
    </location>
</feature>
<comment type="caution">
    <text evidence="7">The sequence shown here is derived from an EMBL/GenBank/DDBJ whole genome shotgun (WGS) entry which is preliminary data.</text>
</comment>
<dbReference type="Pfam" id="PF01363">
    <property type="entry name" value="FYVE"/>
    <property type="match status" value="1"/>
</dbReference>
<evidence type="ECO:0000256" key="4">
    <source>
        <dbReference type="PROSITE-ProRule" id="PRU00091"/>
    </source>
</evidence>
<evidence type="ECO:0000313" key="7">
    <source>
        <dbReference type="EMBL" id="KAG5638188.1"/>
    </source>
</evidence>
<dbReference type="Proteomes" id="UP000717328">
    <property type="component" value="Unassembled WGS sequence"/>
</dbReference>
<feature type="compositionally biased region" description="Low complexity" evidence="5">
    <location>
        <begin position="218"/>
        <end position="233"/>
    </location>
</feature>
<reference evidence="7" key="1">
    <citation type="submission" date="2021-02" db="EMBL/GenBank/DDBJ databases">
        <authorList>
            <person name="Nieuwenhuis M."/>
            <person name="Van De Peppel L.J.J."/>
        </authorList>
    </citation>
    <scope>NUCLEOTIDE SEQUENCE</scope>
    <source>
        <strain evidence="7">D49</strain>
    </source>
</reference>
<evidence type="ECO:0000256" key="3">
    <source>
        <dbReference type="ARBA" id="ARBA00022833"/>
    </source>
</evidence>
<keyword evidence="2 4" id="KW-0863">Zinc-finger</keyword>